<feature type="transmembrane region" description="Helical" evidence="5">
    <location>
        <begin position="629"/>
        <end position="651"/>
    </location>
</feature>
<dbReference type="PANTHER" id="PTHR43179">
    <property type="entry name" value="RHAMNOSYLTRANSFERASE WBBL"/>
    <property type="match status" value="1"/>
</dbReference>
<proteinExistence type="inferred from homology"/>
<feature type="transmembrane region" description="Helical" evidence="5">
    <location>
        <begin position="811"/>
        <end position="829"/>
    </location>
</feature>
<evidence type="ECO:0000259" key="6">
    <source>
        <dbReference type="Pfam" id="PF13632"/>
    </source>
</evidence>
<gene>
    <name evidence="7" type="ORF">EMO91_04210</name>
</gene>
<evidence type="ECO:0000256" key="1">
    <source>
        <dbReference type="ARBA" id="ARBA00004776"/>
    </source>
</evidence>
<dbReference type="GO" id="GO:0016757">
    <property type="term" value="F:glycosyltransferase activity"/>
    <property type="evidence" value="ECO:0007669"/>
    <property type="project" value="UniProtKB-KW"/>
</dbReference>
<feature type="transmembrane region" description="Helical" evidence="5">
    <location>
        <begin position="1000"/>
        <end position="1018"/>
    </location>
</feature>
<feature type="transmembrane region" description="Helical" evidence="5">
    <location>
        <begin position="333"/>
        <end position="351"/>
    </location>
</feature>
<dbReference type="PANTHER" id="PTHR43179:SF12">
    <property type="entry name" value="GALACTOFURANOSYLTRANSFERASE GLFT2"/>
    <property type="match status" value="1"/>
</dbReference>
<evidence type="ECO:0000313" key="7">
    <source>
        <dbReference type="EMBL" id="KAA8829179.1"/>
    </source>
</evidence>
<dbReference type="Proteomes" id="UP000410049">
    <property type="component" value="Unassembled WGS sequence"/>
</dbReference>
<feature type="transmembrane region" description="Helical" evidence="5">
    <location>
        <begin position="483"/>
        <end position="516"/>
    </location>
</feature>
<evidence type="ECO:0000256" key="3">
    <source>
        <dbReference type="ARBA" id="ARBA00022676"/>
    </source>
</evidence>
<dbReference type="InterPro" id="IPR001173">
    <property type="entry name" value="Glyco_trans_2-like"/>
</dbReference>
<evidence type="ECO:0000256" key="2">
    <source>
        <dbReference type="ARBA" id="ARBA00006739"/>
    </source>
</evidence>
<name>A0A5M9ZP05_9BIFI</name>
<feature type="transmembrane region" description="Helical" evidence="5">
    <location>
        <begin position="305"/>
        <end position="327"/>
    </location>
</feature>
<feature type="transmembrane region" description="Helical" evidence="5">
    <location>
        <begin position="413"/>
        <end position="435"/>
    </location>
</feature>
<comment type="pathway">
    <text evidence="1">Cell wall biogenesis; cell wall polysaccharide biosynthesis.</text>
</comment>
<dbReference type="InterPro" id="IPR029044">
    <property type="entry name" value="Nucleotide-diphossugar_trans"/>
</dbReference>
<dbReference type="Gene3D" id="3.90.550.10">
    <property type="entry name" value="Spore Coat Polysaccharide Biosynthesis Protein SpsA, Chain A"/>
    <property type="match status" value="1"/>
</dbReference>
<dbReference type="AlphaFoldDB" id="A0A5M9ZP05"/>
<feature type="transmembrane region" description="Helical" evidence="5">
    <location>
        <begin position="528"/>
        <end position="548"/>
    </location>
</feature>
<accession>A0A5M9ZP05</accession>
<protein>
    <submittedName>
        <fullName evidence="7">Glycosyltransferase family 2 protein</fullName>
    </submittedName>
</protein>
<dbReference type="Pfam" id="PF13632">
    <property type="entry name" value="Glyco_trans_2_3"/>
    <property type="match status" value="1"/>
</dbReference>
<dbReference type="SUPFAM" id="SSF53448">
    <property type="entry name" value="Nucleotide-diphospho-sugar transferases"/>
    <property type="match status" value="1"/>
</dbReference>
<keyword evidence="5" id="KW-0812">Transmembrane</keyword>
<keyword evidence="4 7" id="KW-0808">Transferase</keyword>
<evidence type="ECO:0000256" key="5">
    <source>
        <dbReference type="SAM" id="Phobius"/>
    </source>
</evidence>
<dbReference type="RefSeq" id="WP_150378915.1">
    <property type="nucleotide sequence ID" value="NZ_RZUH01000002.1"/>
</dbReference>
<feature type="domain" description="Glycosyltransferase 2-like" evidence="6">
    <location>
        <begin position="133"/>
        <end position="325"/>
    </location>
</feature>
<feature type="transmembrane region" description="Helical" evidence="5">
    <location>
        <begin position="699"/>
        <end position="720"/>
    </location>
</feature>
<evidence type="ECO:0000256" key="4">
    <source>
        <dbReference type="ARBA" id="ARBA00022679"/>
    </source>
</evidence>
<sequence length="1031" mass="111306">MSPTGNSDIQQALAEAMASRPYTHRQDVDAGIAAVITVEEDVRFLAATLRSVLTQNVLPGTIVIADATGATGQPVTSSFEVIPSPSGPVMEMPQSKRVDVRIVRAKGARSFGDAVNKALDYAELNPETRALWLLHDDSRPADAYCLERLLEAWRNTPGASVLGCKQCDWDGTQLHNVGLYAGRHTVHSLVVDGEPDQEQYDGRQDVFAVSLAGALVSLNQFQRIKGINPWFTTYGESMDFCRRVCLSGGRVVVVPRAEIAHRRARYEGVRTRGGEALTSDHAVRHGVAVARAAQRYRYTDMAMSSWIVVWLWRLIRSFGVAIAMLFGKKPFEAWVELCLPWLALTSIPGAMRSRRLVARQAKVPMSSLQVLTADRRQITQFHDRRDAFEAQQGVVLLSPLERAHLKARIRRRWTWALIMAFVSFAGIVGLHWPVFRAVFSDGSLYSHALLPTGASFHQLAQAATTPWVFGAGTGIPAPPTPWLLVLMVASLVTLGHVGGALALMLFVAAPLAALSFWALAGIFTRSDVVRVLGGLLWASTGIMFGWYAQANLPMLTVLVFLPAAFAFVFRAVGMYHTEDPLRPRPSVQAAALSALCFIPAVAAEPQLLLALIVAFPAFLLFVRRKRATLLLIPVPAAFAVAPTLVNAVRYAHLGSWRQLFGDITTPSSDVNGSPAALSLLEAAGRALDWRPLSADPLDLAVTVLFLVMTVLAIASLVLPFALRASRLMWVVILCGAALALVSSRVAIAVDADGVVAGSASPGILLMILGFLSCVSLVAGGAVKRFHPLHAVGEIETTRRDGLRPVIVSGRALLSILLVCCVAVQCWYGIERHRDGGLAMSRAGLPMVTTDYLSSGADHRVLAISAQTRNAVDYAVMRTSRGDLIDSSPAQRARLVNGEHDAIDSALAQACATLLSNPDEQAIATISGLGFGGIYVVSDGESAATATPYEQLNANIAASDGTQALVSTDDGVYYRLTLRSAESQNVDTSWQRRTQSSGWRVAWLVCLSVVLALYCLVALPRRRLVNGLEEEA</sequence>
<keyword evidence="5" id="KW-0472">Membrane</keyword>
<feature type="transmembrane region" description="Helical" evidence="5">
    <location>
        <begin position="759"/>
        <end position="782"/>
    </location>
</feature>
<comment type="similarity">
    <text evidence="2">Belongs to the glycosyltransferase 2 family.</text>
</comment>
<dbReference type="EMBL" id="RZUH01000002">
    <property type="protein sequence ID" value="KAA8829179.1"/>
    <property type="molecule type" value="Genomic_DNA"/>
</dbReference>
<feature type="transmembrane region" description="Helical" evidence="5">
    <location>
        <begin position="554"/>
        <end position="573"/>
    </location>
</feature>
<keyword evidence="3" id="KW-0328">Glycosyltransferase</keyword>
<feature type="transmembrane region" description="Helical" evidence="5">
    <location>
        <begin position="727"/>
        <end position="747"/>
    </location>
</feature>
<evidence type="ECO:0000313" key="8">
    <source>
        <dbReference type="Proteomes" id="UP000410049"/>
    </source>
</evidence>
<organism evidence="7 8">
    <name type="scientific">Bifidobacterium myosotis</name>
    <dbReference type="NCBI Taxonomy" id="1630166"/>
    <lineage>
        <taxon>Bacteria</taxon>
        <taxon>Bacillati</taxon>
        <taxon>Actinomycetota</taxon>
        <taxon>Actinomycetes</taxon>
        <taxon>Bifidobacteriales</taxon>
        <taxon>Bifidobacteriaceae</taxon>
        <taxon>Bifidobacterium</taxon>
    </lineage>
</organism>
<comment type="caution">
    <text evidence="7">The sequence shown here is derived from an EMBL/GenBank/DDBJ whole genome shotgun (WGS) entry which is preliminary data.</text>
</comment>
<keyword evidence="5" id="KW-1133">Transmembrane helix</keyword>
<feature type="transmembrane region" description="Helical" evidence="5">
    <location>
        <begin position="607"/>
        <end position="622"/>
    </location>
</feature>
<reference evidence="7 8" key="1">
    <citation type="journal article" date="2019" name="Syst. Appl. Microbiol.">
        <title>Characterization of Bifidobacterium species in feaces of the Egyptian fruit bat: Description of B. vespertilionis sp. nov. and B. rousetti sp. nov.</title>
        <authorList>
            <person name="Modesto M."/>
            <person name="Satti M."/>
            <person name="Watanabe K."/>
            <person name="Puglisi E."/>
            <person name="Morelli L."/>
            <person name="Huang C.-H."/>
            <person name="Liou J.-S."/>
            <person name="Miyashita M."/>
            <person name="Tamura T."/>
            <person name="Saito S."/>
            <person name="Mori K."/>
            <person name="Huang L."/>
            <person name="Sciavilla P."/>
            <person name="Sandri C."/>
            <person name="Spiezio C."/>
            <person name="Vitali F."/>
            <person name="Cavalieri D."/>
            <person name="Perpetuini G."/>
            <person name="Tofalo R."/>
            <person name="Bonetti A."/>
            <person name="Arita M."/>
            <person name="Mattarelli P."/>
        </authorList>
    </citation>
    <scope>NUCLEOTIDE SEQUENCE [LARGE SCALE GENOMIC DNA]</scope>
    <source>
        <strain evidence="7 8">RST17</strain>
    </source>
</reference>